<sequence length="33" mass="3993">MFSNVSFVLPKFFLNTEWLPNSKQFFNPKKLKD</sequence>
<evidence type="ECO:0000313" key="1">
    <source>
        <dbReference type="EMBL" id="MBX57785.1"/>
    </source>
</evidence>
<protein>
    <submittedName>
        <fullName evidence="1">Uncharacterized protein</fullName>
    </submittedName>
</protein>
<proteinExistence type="predicted"/>
<reference evidence="1" key="1">
    <citation type="submission" date="2018-02" db="EMBL/GenBank/DDBJ databases">
        <title>Rhizophora mucronata_Transcriptome.</title>
        <authorList>
            <person name="Meera S.P."/>
            <person name="Sreeshan A."/>
            <person name="Augustine A."/>
        </authorList>
    </citation>
    <scope>NUCLEOTIDE SEQUENCE</scope>
    <source>
        <tissue evidence="1">Leaf</tissue>
    </source>
</reference>
<name>A0A2P2PSV1_RHIMU</name>
<dbReference type="EMBL" id="GGEC01077301">
    <property type="protein sequence ID" value="MBX57785.1"/>
    <property type="molecule type" value="Transcribed_RNA"/>
</dbReference>
<dbReference type="AlphaFoldDB" id="A0A2P2PSV1"/>
<organism evidence="1">
    <name type="scientific">Rhizophora mucronata</name>
    <name type="common">Asiatic mangrove</name>
    <dbReference type="NCBI Taxonomy" id="61149"/>
    <lineage>
        <taxon>Eukaryota</taxon>
        <taxon>Viridiplantae</taxon>
        <taxon>Streptophyta</taxon>
        <taxon>Embryophyta</taxon>
        <taxon>Tracheophyta</taxon>
        <taxon>Spermatophyta</taxon>
        <taxon>Magnoliopsida</taxon>
        <taxon>eudicotyledons</taxon>
        <taxon>Gunneridae</taxon>
        <taxon>Pentapetalae</taxon>
        <taxon>rosids</taxon>
        <taxon>fabids</taxon>
        <taxon>Malpighiales</taxon>
        <taxon>Rhizophoraceae</taxon>
        <taxon>Rhizophora</taxon>
    </lineage>
</organism>
<accession>A0A2P2PSV1</accession>